<dbReference type="EMBL" id="UINC01083073">
    <property type="protein sequence ID" value="SVC28420.1"/>
    <property type="molecule type" value="Genomic_DNA"/>
</dbReference>
<feature type="domain" description="Conserved hypothetical protein CHP03032" evidence="1">
    <location>
        <begin position="4"/>
        <end position="245"/>
    </location>
</feature>
<protein>
    <recommendedName>
        <fullName evidence="1">Conserved hypothetical protein CHP03032 domain-containing protein</fullName>
    </recommendedName>
</protein>
<dbReference type="SUPFAM" id="SSF63825">
    <property type="entry name" value="YWTD domain"/>
    <property type="match status" value="1"/>
</dbReference>
<name>A0A382KVC8_9ZZZZ</name>
<dbReference type="Pfam" id="PF16261">
    <property type="entry name" value="DUF4915"/>
    <property type="match status" value="1"/>
</dbReference>
<evidence type="ECO:0000313" key="2">
    <source>
        <dbReference type="EMBL" id="SVC28420.1"/>
    </source>
</evidence>
<sequence>GQVHNGYDRLYVPQLGYTTGNLDIHDIAVDGGGRVIFVNTLFSCLATVSERHSFVPLWRPPFVSKLAAEDRCHLNGLAIDDGRPRYVTAVSRTDVADGWRERRGDGGCVIDVASGEIVVSGLSMPHSPRVHRGKLWLLESGTGQFGPVDVGAGRFEPMTFCPGYARGLGFVGDYAVAALSKPRDNKTFSGLALDANLAARYAEPLCGLLVIDLKRGDIVHWVRIEGIVEELYDVAVLEGVARPMAFGFRSDEIRRVLSVGNREAL</sequence>
<gene>
    <name evidence="2" type="ORF">METZ01_LOCUS281274</name>
</gene>
<proteinExistence type="predicted"/>
<dbReference type="NCBIfam" id="TIGR03032">
    <property type="entry name" value="TIGR03032 family protein"/>
    <property type="match status" value="1"/>
</dbReference>
<dbReference type="InterPro" id="IPR017481">
    <property type="entry name" value="CHP03032"/>
</dbReference>
<reference evidence="2" key="1">
    <citation type="submission" date="2018-05" db="EMBL/GenBank/DDBJ databases">
        <authorList>
            <person name="Lanie J.A."/>
            <person name="Ng W.-L."/>
            <person name="Kazmierczak K.M."/>
            <person name="Andrzejewski T.M."/>
            <person name="Davidsen T.M."/>
            <person name="Wayne K.J."/>
            <person name="Tettelin H."/>
            <person name="Glass J.I."/>
            <person name="Rusch D."/>
            <person name="Podicherti R."/>
            <person name="Tsui H.-C.T."/>
            <person name="Winkler M.E."/>
        </authorList>
    </citation>
    <scope>NUCLEOTIDE SEQUENCE</scope>
</reference>
<feature type="non-terminal residue" evidence="2">
    <location>
        <position position="1"/>
    </location>
</feature>
<organism evidence="2">
    <name type="scientific">marine metagenome</name>
    <dbReference type="NCBI Taxonomy" id="408172"/>
    <lineage>
        <taxon>unclassified sequences</taxon>
        <taxon>metagenomes</taxon>
        <taxon>ecological metagenomes</taxon>
    </lineage>
</organism>
<evidence type="ECO:0000259" key="1">
    <source>
        <dbReference type="Pfam" id="PF16261"/>
    </source>
</evidence>
<accession>A0A382KVC8</accession>
<dbReference type="AlphaFoldDB" id="A0A382KVC8"/>